<sequence>MRLHFIIGGHSTWETKQKHLANELFGISDIWQTGKANTFMYTVSESISFTGEPNTTRICKESVVLMAICNYSQMFTQLRVASTLKEEDAESRPE</sequence>
<evidence type="ECO:0000313" key="2">
    <source>
        <dbReference type="Proteomes" id="UP000479710"/>
    </source>
</evidence>
<dbReference type="Proteomes" id="UP000479710">
    <property type="component" value="Unassembled WGS sequence"/>
</dbReference>
<protein>
    <submittedName>
        <fullName evidence="1">Uncharacterized protein</fullName>
    </submittedName>
</protein>
<comment type="caution">
    <text evidence="1">The sequence shown here is derived from an EMBL/GenBank/DDBJ whole genome shotgun (WGS) entry which is preliminary data.</text>
</comment>
<name>A0A6G1BJ57_9ORYZ</name>
<accession>A0A6G1BJ57</accession>
<evidence type="ECO:0000313" key="1">
    <source>
        <dbReference type="EMBL" id="KAF0887956.1"/>
    </source>
</evidence>
<keyword evidence="2" id="KW-1185">Reference proteome</keyword>
<proteinExistence type="predicted"/>
<feature type="non-terminal residue" evidence="1">
    <location>
        <position position="94"/>
    </location>
</feature>
<reference evidence="1 2" key="1">
    <citation type="submission" date="2019-11" db="EMBL/GenBank/DDBJ databases">
        <title>Whole genome sequence of Oryza granulata.</title>
        <authorList>
            <person name="Li W."/>
        </authorList>
    </citation>
    <scope>NUCLEOTIDE SEQUENCE [LARGE SCALE GENOMIC DNA]</scope>
    <source>
        <strain evidence="2">cv. Menghai</strain>
        <tissue evidence="1">Leaf</tissue>
    </source>
</reference>
<organism evidence="1 2">
    <name type="scientific">Oryza meyeriana var. granulata</name>
    <dbReference type="NCBI Taxonomy" id="110450"/>
    <lineage>
        <taxon>Eukaryota</taxon>
        <taxon>Viridiplantae</taxon>
        <taxon>Streptophyta</taxon>
        <taxon>Embryophyta</taxon>
        <taxon>Tracheophyta</taxon>
        <taxon>Spermatophyta</taxon>
        <taxon>Magnoliopsida</taxon>
        <taxon>Liliopsida</taxon>
        <taxon>Poales</taxon>
        <taxon>Poaceae</taxon>
        <taxon>BOP clade</taxon>
        <taxon>Oryzoideae</taxon>
        <taxon>Oryzeae</taxon>
        <taxon>Oryzinae</taxon>
        <taxon>Oryza</taxon>
        <taxon>Oryza meyeriana</taxon>
    </lineage>
</organism>
<dbReference type="EMBL" id="SPHZ02000012">
    <property type="protein sequence ID" value="KAF0887956.1"/>
    <property type="molecule type" value="Genomic_DNA"/>
</dbReference>
<gene>
    <name evidence="1" type="ORF">E2562_006881</name>
</gene>
<dbReference type="AlphaFoldDB" id="A0A6G1BJ57"/>